<evidence type="ECO:0000256" key="1">
    <source>
        <dbReference type="SAM" id="MobiDB-lite"/>
    </source>
</evidence>
<dbReference type="PANTHER" id="PTHR31972">
    <property type="entry name" value="EXPRESSED PROTEIN"/>
    <property type="match status" value="1"/>
</dbReference>
<keyword evidence="3" id="KW-1185">Reference proteome</keyword>
<organism evidence="2 3">
    <name type="scientific">Rhynchospora pubera</name>
    <dbReference type="NCBI Taxonomy" id="906938"/>
    <lineage>
        <taxon>Eukaryota</taxon>
        <taxon>Viridiplantae</taxon>
        <taxon>Streptophyta</taxon>
        <taxon>Embryophyta</taxon>
        <taxon>Tracheophyta</taxon>
        <taxon>Spermatophyta</taxon>
        <taxon>Magnoliopsida</taxon>
        <taxon>Liliopsida</taxon>
        <taxon>Poales</taxon>
        <taxon>Cyperaceae</taxon>
        <taxon>Cyperoideae</taxon>
        <taxon>Rhynchosporeae</taxon>
        <taxon>Rhynchospora</taxon>
    </lineage>
</organism>
<dbReference type="PANTHER" id="PTHR31972:SF3">
    <property type="entry name" value="OS09G0416600 PROTEIN"/>
    <property type="match status" value="1"/>
</dbReference>
<sequence>MTNFSTVIRYPALSSSLLQSPSNQALHLTSSTLLYKTLTTPTPFQTQIPNPPLLKLNKRKKRKERNLFLSLSPLSRFLSLEVEAMPHLIPVCGGAAPRNGASPTNSTSLYETHLGLVSLTWSRALFGLSLCADLRLANSAGPASASATSSFGKHDFEEEEEEEDEQETRFNLRVRFWLLWKRKGSKRFRFGNRFVEVVWDLRRARFPTTGGPEPVSGFYVALSVDREMLLIAGDLHEDAYKRTKLLRNTDATSLISRRENVVMKDYTYRTVVRFGGKDQEISIQLSPEKGMVAAINGDQVLRIRRLRWKFRGCEKVQTEDGLMIQISWDLHDWLFGPCVELGPREETAHARFVFKFEKPVDADSYEVKELGWGYCGKSNWSWSSISDKGRKKSFSSMTSSMTSTSSVSSSVMEWTTNEEMEMRRGEAFSLLLYLWKRR</sequence>
<accession>A0AAV8HI85</accession>
<dbReference type="EMBL" id="JAMFTS010000001">
    <property type="protein sequence ID" value="KAJ4816384.1"/>
    <property type="molecule type" value="Genomic_DNA"/>
</dbReference>
<protein>
    <submittedName>
        <fullName evidence="2">DUF868 family protein (DUF868)</fullName>
    </submittedName>
</protein>
<evidence type="ECO:0000313" key="2">
    <source>
        <dbReference type="EMBL" id="KAJ4816384.1"/>
    </source>
</evidence>
<dbReference type="InterPro" id="IPR008586">
    <property type="entry name" value="DUF868_pln"/>
</dbReference>
<comment type="caution">
    <text evidence="2">The sequence shown here is derived from an EMBL/GenBank/DDBJ whole genome shotgun (WGS) entry which is preliminary data.</text>
</comment>
<dbReference type="Pfam" id="PF05910">
    <property type="entry name" value="DUF868"/>
    <property type="match status" value="1"/>
</dbReference>
<dbReference type="AlphaFoldDB" id="A0AAV8HI85"/>
<reference evidence="2" key="1">
    <citation type="submission" date="2022-08" db="EMBL/GenBank/DDBJ databases">
        <authorList>
            <person name="Marques A."/>
        </authorList>
    </citation>
    <scope>NUCLEOTIDE SEQUENCE</scope>
    <source>
        <strain evidence="2">RhyPub2mFocal</strain>
        <tissue evidence="2">Leaves</tissue>
    </source>
</reference>
<proteinExistence type="predicted"/>
<dbReference type="Proteomes" id="UP001140206">
    <property type="component" value="Chromosome 1"/>
</dbReference>
<name>A0AAV8HI85_9POAL</name>
<evidence type="ECO:0000313" key="3">
    <source>
        <dbReference type="Proteomes" id="UP001140206"/>
    </source>
</evidence>
<gene>
    <name evidence="2" type="ORF">LUZ62_028950</name>
</gene>
<feature type="region of interest" description="Disordered" evidence="1">
    <location>
        <begin position="142"/>
        <end position="164"/>
    </location>
</feature>